<reference evidence="2" key="1">
    <citation type="submission" date="2016-11" db="UniProtKB">
        <authorList>
            <consortium name="WormBaseParasite"/>
        </authorList>
    </citation>
    <scope>IDENTIFICATION</scope>
</reference>
<accession>A0A1I7WXT8</accession>
<dbReference type="AlphaFoldDB" id="A0A1I7WXT8"/>
<evidence type="ECO:0000313" key="2">
    <source>
        <dbReference type="WBParaSite" id="Hba_09953"/>
    </source>
</evidence>
<name>A0A1I7WXT8_HETBA</name>
<dbReference type="WBParaSite" id="Hba_09953">
    <property type="protein sequence ID" value="Hba_09953"/>
    <property type="gene ID" value="Hba_09953"/>
</dbReference>
<proteinExistence type="predicted"/>
<protein>
    <submittedName>
        <fullName evidence="2">PH domain-containing protein</fullName>
    </submittedName>
</protein>
<dbReference type="PANTHER" id="PTHR21538">
    <property type="entry name" value="ANILLIN/RHOTEKIN RTKN"/>
    <property type="match status" value="1"/>
</dbReference>
<organism evidence="1 2">
    <name type="scientific">Heterorhabditis bacteriophora</name>
    <name type="common">Entomopathogenic nematode worm</name>
    <dbReference type="NCBI Taxonomy" id="37862"/>
    <lineage>
        <taxon>Eukaryota</taxon>
        <taxon>Metazoa</taxon>
        <taxon>Ecdysozoa</taxon>
        <taxon>Nematoda</taxon>
        <taxon>Chromadorea</taxon>
        <taxon>Rhabditida</taxon>
        <taxon>Rhabditina</taxon>
        <taxon>Rhabditomorpha</taxon>
        <taxon>Strongyloidea</taxon>
        <taxon>Heterorhabditidae</taxon>
        <taxon>Heterorhabditis</taxon>
    </lineage>
</organism>
<dbReference type="GO" id="GO:0000281">
    <property type="term" value="P:mitotic cytokinesis"/>
    <property type="evidence" value="ECO:0007669"/>
    <property type="project" value="TreeGrafter"/>
</dbReference>
<dbReference type="InterPro" id="IPR051364">
    <property type="entry name" value="Cytokinesis/Rho-signaling"/>
</dbReference>
<keyword evidence="1" id="KW-1185">Reference proteome</keyword>
<sequence>MQLFAIDPWKVGPPPDSALGSTHFNMLARAYLVLTDASSECKVHDLKLSAFADLSGPPLYGHILCRMVVQPRSVIYPIAEGILNVKPMVGGRLLRNVRTRLQAGNLICFMNSDIHQCPTAEETLLIVPITSEWFNVTDFVLNKEQENSIYLYSGYESSSKVISTSHTNTILLSTENTSEVEGCDVYIITETEKAMNAWKRAIKQQINDCGIWGEFAFTPTKLTCEKSDPLKETLSRVTGSNLYDKISITGTVSRGIVIGPSPSLSYCPRELSPLRSANSRTAPVKRPKQRANVLELFQPSSNRSEFHKCVIDLDVDDGYGKIKSGQAPLNSPPLTQTFHGGMIQHCSSLSRQAQVENFYSPHTNGARTSVSAHNYSTEKSDDKKSWSRSFGALIDTAKDECFQMLLSDKLKSTNSPFQKKS</sequence>
<dbReference type="PANTHER" id="PTHR21538:SF24">
    <property type="entry name" value="PH DOMAIN-CONTAINING PROTEIN"/>
    <property type="match status" value="1"/>
</dbReference>
<dbReference type="GO" id="GO:0005826">
    <property type="term" value="C:actomyosin contractile ring"/>
    <property type="evidence" value="ECO:0007669"/>
    <property type="project" value="TreeGrafter"/>
</dbReference>
<evidence type="ECO:0000313" key="1">
    <source>
        <dbReference type="Proteomes" id="UP000095283"/>
    </source>
</evidence>
<dbReference type="GO" id="GO:0000915">
    <property type="term" value="P:actomyosin contractile ring assembly"/>
    <property type="evidence" value="ECO:0007669"/>
    <property type="project" value="TreeGrafter"/>
</dbReference>
<dbReference type="Proteomes" id="UP000095283">
    <property type="component" value="Unplaced"/>
</dbReference>
<dbReference type="GO" id="GO:0031106">
    <property type="term" value="P:septin ring organization"/>
    <property type="evidence" value="ECO:0007669"/>
    <property type="project" value="TreeGrafter"/>
</dbReference>